<proteinExistence type="predicted"/>
<name>A0A914VC87_9BILA</name>
<reference evidence="2" key="1">
    <citation type="submission" date="2022-11" db="UniProtKB">
        <authorList>
            <consortium name="WormBaseParasite"/>
        </authorList>
    </citation>
    <scope>IDENTIFICATION</scope>
</reference>
<sequence>MLFILADRNKPRDADMIDRLVSAKISDAAADPALHDLVRRHMKNFPKTFQLTTLASVNGYPHYRQSDNFTATVGRHTVDSRWVVPYNAYLLRQYDAHINVEICASVKSIKYLFKYVYKGHDRANVELRQSARGEYDEISMFLDARYVSLSEAIWRLLEFRLHGQSHTIIRLPIHLPNFQSVFFIEGREQEAL</sequence>
<evidence type="ECO:0000313" key="2">
    <source>
        <dbReference type="WBParaSite" id="PSAMB.scaffold1768size27978.g14795.t1"/>
    </source>
</evidence>
<dbReference type="AlphaFoldDB" id="A0A914VC87"/>
<protein>
    <submittedName>
        <fullName evidence="2">Helitron helicase-like domain-containing protein</fullName>
    </submittedName>
</protein>
<dbReference type="PANTHER" id="PTHR10492:SF57">
    <property type="entry name" value="ATP-DEPENDENT DNA HELICASE"/>
    <property type="match status" value="1"/>
</dbReference>
<evidence type="ECO:0000313" key="1">
    <source>
        <dbReference type="Proteomes" id="UP000887566"/>
    </source>
</evidence>
<dbReference type="Proteomes" id="UP000887566">
    <property type="component" value="Unplaced"/>
</dbReference>
<keyword evidence="1" id="KW-1185">Reference proteome</keyword>
<accession>A0A914VC87</accession>
<organism evidence="1 2">
    <name type="scientific">Plectus sambesii</name>
    <dbReference type="NCBI Taxonomy" id="2011161"/>
    <lineage>
        <taxon>Eukaryota</taxon>
        <taxon>Metazoa</taxon>
        <taxon>Ecdysozoa</taxon>
        <taxon>Nematoda</taxon>
        <taxon>Chromadorea</taxon>
        <taxon>Plectida</taxon>
        <taxon>Plectina</taxon>
        <taxon>Plectoidea</taxon>
        <taxon>Plectidae</taxon>
        <taxon>Plectus</taxon>
    </lineage>
</organism>
<dbReference type="PANTHER" id="PTHR10492">
    <property type="match status" value="1"/>
</dbReference>
<dbReference type="WBParaSite" id="PSAMB.scaffold1768size27978.g14795.t1">
    <property type="protein sequence ID" value="PSAMB.scaffold1768size27978.g14795.t1"/>
    <property type="gene ID" value="PSAMB.scaffold1768size27978.g14795"/>
</dbReference>